<dbReference type="InterPro" id="IPR015813">
    <property type="entry name" value="Pyrv/PenolPyrv_kinase-like_dom"/>
</dbReference>
<dbReference type="OrthoDB" id="429143at2759"/>
<dbReference type="PANTHER" id="PTHR42905">
    <property type="entry name" value="PHOSPHOENOLPYRUVATE CARBOXYLASE"/>
    <property type="match status" value="1"/>
</dbReference>
<name>A0A0J6Y8M3_COCIT</name>
<protein>
    <recommendedName>
        <fullName evidence="3">PEP phosphonomutase</fullName>
    </recommendedName>
</protein>
<dbReference type="EMBL" id="DS028094">
    <property type="protein sequence ID" value="KMP04055.1"/>
    <property type="molecule type" value="Genomic_DNA"/>
</dbReference>
<evidence type="ECO:0000313" key="2">
    <source>
        <dbReference type="Proteomes" id="UP000054565"/>
    </source>
</evidence>
<accession>A0A0J6Y8M3</accession>
<evidence type="ECO:0008006" key="3">
    <source>
        <dbReference type="Google" id="ProtNLM"/>
    </source>
</evidence>
<dbReference type="CDD" id="cd00377">
    <property type="entry name" value="ICL_PEPM"/>
    <property type="match status" value="1"/>
</dbReference>
<evidence type="ECO:0000313" key="1">
    <source>
        <dbReference type="EMBL" id="KMP04055.1"/>
    </source>
</evidence>
<proteinExistence type="predicted"/>
<organism evidence="1 2">
    <name type="scientific">Coccidioides immitis RMSCC 2394</name>
    <dbReference type="NCBI Taxonomy" id="404692"/>
    <lineage>
        <taxon>Eukaryota</taxon>
        <taxon>Fungi</taxon>
        <taxon>Dikarya</taxon>
        <taxon>Ascomycota</taxon>
        <taxon>Pezizomycotina</taxon>
        <taxon>Eurotiomycetes</taxon>
        <taxon>Eurotiomycetidae</taxon>
        <taxon>Onygenales</taxon>
        <taxon>Onygenaceae</taxon>
        <taxon>Coccidioides</taxon>
    </lineage>
</organism>
<dbReference type="Proteomes" id="UP000054565">
    <property type="component" value="Unassembled WGS sequence"/>
</dbReference>
<dbReference type="PANTHER" id="PTHR42905:SF16">
    <property type="entry name" value="CARBOXYPHOSPHONOENOLPYRUVATE PHOSPHONOMUTASE-LIKE PROTEIN (AFU_ORTHOLOGUE AFUA_5G07230)"/>
    <property type="match status" value="1"/>
</dbReference>
<gene>
    <name evidence="1" type="ORF">CIRG_03746</name>
</gene>
<dbReference type="Gene3D" id="3.20.20.60">
    <property type="entry name" value="Phosphoenolpyruvate-binding domains"/>
    <property type="match status" value="1"/>
</dbReference>
<dbReference type="InterPro" id="IPR040442">
    <property type="entry name" value="Pyrv_kinase-like_dom_sf"/>
</dbReference>
<dbReference type="STRING" id="404692.A0A0J6Y8M3"/>
<dbReference type="Pfam" id="PF13714">
    <property type="entry name" value="PEP_mutase"/>
    <property type="match status" value="1"/>
</dbReference>
<sequence length="279" mass="29610">MVNPNPLNARAIHLRSLHKPGDPLVLCNVYDGATTRIVLKHGGAKALATSSYAVAAVRGKRDEDLDPDMLISAARDIVNVINEHEASLKSGDGNAGMIPLTIDMRDGWGDRLEYVVRGLIDAGVVGCNLEDEDAETGKLMSCDEATARVRRVVKEAERLGVPDFAINARTDVLGHGGTIDEAICRGKAYLDAGATCVFVWGGLGGRGVSGPEILKLVEALDGRLNARLKTGPGYLTIPELTKMGVARISLGKELHDIAMMAYKQTVTQFIGAGEVAAPN</sequence>
<dbReference type="AlphaFoldDB" id="A0A0J6Y8M3"/>
<reference evidence="2" key="1">
    <citation type="journal article" date="2010" name="Genome Res.">
        <title>Population genomic sequencing of Coccidioides fungi reveals recent hybridization and transposon control.</title>
        <authorList>
            <person name="Neafsey D.E."/>
            <person name="Barker B.M."/>
            <person name="Sharpton T.J."/>
            <person name="Stajich J.E."/>
            <person name="Park D.J."/>
            <person name="Whiston E."/>
            <person name="Hung C.-Y."/>
            <person name="McMahan C."/>
            <person name="White J."/>
            <person name="Sykes S."/>
            <person name="Heiman D."/>
            <person name="Young S."/>
            <person name="Zeng Q."/>
            <person name="Abouelleil A."/>
            <person name="Aftuck L."/>
            <person name="Bessette D."/>
            <person name="Brown A."/>
            <person name="FitzGerald M."/>
            <person name="Lui A."/>
            <person name="Macdonald J.P."/>
            <person name="Priest M."/>
            <person name="Orbach M.J."/>
            <person name="Galgiani J.N."/>
            <person name="Kirkland T.N."/>
            <person name="Cole G.T."/>
            <person name="Birren B.W."/>
            <person name="Henn M.R."/>
            <person name="Taylor J.W."/>
            <person name="Rounsley S.D."/>
        </authorList>
    </citation>
    <scope>NUCLEOTIDE SEQUENCE [LARGE SCALE GENOMIC DNA]</scope>
    <source>
        <strain evidence="2">RMSCC 2394</strain>
    </source>
</reference>
<dbReference type="SUPFAM" id="SSF51621">
    <property type="entry name" value="Phosphoenolpyruvate/pyruvate domain"/>
    <property type="match status" value="1"/>
</dbReference>
<dbReference type="InterPro" id="IPR039556">
    <property type="entry name" value="ICL/PEPM"/>
</dbReference>
<dbReference type="GO" id="GO:0003824">
    <property type="term" value="F:catalytic activity"/>
    <property type="evidence" value="ECO:0007669"/>
    <property type="project" value="InterPro"/>
</dbReference>